<organism evidence="1 2">
    <name type="scientific">Roseomonas elaeocarpi</name>
    <dbReference type="NCBI Taxonomy" id="907779"/>
    <lineage>
        <taxon>Bacteria</taxon>
        <taxon>Pseudomonadati</taxon>
        <taxon>Pseudomonadota</taxon>
        <taxon>Alphaproteobacteria</taxon>
        <taxon>Acetobacterales</taxon>
        <taxon>Roseomonadaceae</taxon>
        <taxon>Roseomonas</taxon>
    </lineage>
</organism>
<proteinExistence type="predicted"/>
<accession>A0ABV6JU84</accession>
<reference evidence="1 2" key="1">
    <citation type="submission" date="2024-09" db="EMBL/GenBank/DDBJ databases">
        <authorList>
            <person name="Sun Q."/>
            <person name="Mori K."/>
        </authorList>
    </citation>
    <scope>NUCLEOTIDE SEQUENCE [LARGE SCALE GENOMIC DNA]</scope>
    <source>
        <strain evidence="1 2">TBRC 5777</strain>
    </source>
</reference>
<dbReference type="SUPFAM" id="SSF52540">
    <property type="entry name" value="P-loop containing nucleoside triphosphate hydrolases"/>
    <property type="match status" value="1"/>
</dbReference>
<dbReference type="Gene3D" id="3.40.50.300">
    <property type="entry name" value="P-loop containing nucleotide triphosphate hydrolases"/>
    <property type="match status" value="1"/>
</dbReference>
<name>A0ABV6JU84_9PROT</name>
<dbReference type="EMBL" id="JBHLUN010000005">
    <property type="protein sequence ID" value="MFC0407881.1"/>
    <property type="molecule type" value="Genomic_DNA"/>
</dbReference>
<keyword evidence="2" id="KW-1185">Reference proteome</keyword>
<dbReference type="Proteomes" id="UP001589865">
    <property type="component" value="Unassembled WGS sequence"/>
</dbReference>
<comment type="caution">
    <text evidence="1">The sequence shown here is derived from an EMBL/GenBank/DDBJ whole genome shotgun (WGS) entry which is preliminary data.</text>
</comment>
<evidence type="ECO:0000313" key="1">
    <source>
        <dbReference type="EMBL" id="MFC0407881.1"/>
    </source>
</evidence>
<gene>
    <name evidence="1" type="ORF">ACFFGY_06440</name>
</gene>
<dbReference type="RefSeq" id="WP_377043610.1">
    <property type="nucleotide sequence ID" value="NZ_JBHLUN010000005.1"/>
</dbReference>
<protein>
    <submittedName>
        <fullName evidence="1">ImuA family protein</fullName>
    </submittedName>
</protein>
<sequence>MGSASDPAQDRRALLEDLRSRVLVIERGERIASQDRPVVPVSAPIDAALPDGGLALGGVHEILTEDVGAGTGFAAMLLARLSGQVVWISQEEDLGVHGLVQFGLQPEALLLVTPSRPEDGLWAMEEALRCPAIAGAVLVTGPTDMTTARRLQLAAEEGGVLGVLLCERREAAGATAALTRWRVAPQREAPPCRPSWRLELLRSRGGRPGAWDVQWDREARELRH</sequence>
<evidence type="ECO:0000313" key="2">
    <source>
        <dbReference type="Proteomes" id="UP001589865"/>
    </source>
</evidence>
<dbReference type="InterPro" id="IPR027417">
    <property type="entry name" value="P-loop_NTPase"/>
</dbReference>